<dbReference type="EMBL" id="JAHSTP010000043">
    <property type="protein sequence ID" value="MBZ6156562.1"/>
    <property type="molecule type" value="Genomic_DNA"/>
</dbReference>
<dbReference type="InterPro" id="IPR009081">
    <property type="entry name" value="PP-bd_ACP"/>
</dbReference>
<dbReference type="CDD" id="cd19540">
    <property type="entry name" value="LCL_NRPS-like"/>
    <property type="match status" value="2"/>
</dbReference>
<dbReference type="SUPFAM" id="SSF47336">
    <property type="entry name" value="ACP-like"/>
    <property type="match status" value="2"/>
</dbReference>
<dbReference type="Gene3D" id="3.30.559.10">
    <property type="entry name" value="Chloramphenicol acetyltransferase-like domain"/>
    <property type="match status" value="2"/>
</dbReference>
<dbReference type="InterPro" id="IPR020806">
    <property type="entry name" value="PKS_PP-bd"/>
</dbReference>
<dbReference type="Pfam" id="PF00501">
    <property type="entry name" value="AMP-binding"/>
    <property type="match status" value="1"/>
</dbReference>
<keyword evidence="7" id="KW-1185">Reference proteome</keyword>
<dbReference type="Proteomes" id="UP000758701">
    <property type="component" value="Unassembled WGS sequence"/>
</dbReference>
<dbReference type="Pfam" id="PF00668">
    <property type="entry name" value="Condensation"/>
    <property type="match status" value="2"/>
</dbReference>
<keyword evidence="3" id="KW-0597">Phosphoprotein</keyword>
<keyword evidence="2" id="KW-0596">Phosphopantetheine</keyword>
<evidence type="ECO:0000256" key="3">
    <source>
        <dbReference type="ARBA" id="ARBA00022553"/>
    </source>
</evidence>
<feature type="compositionally biased region" description="Basic and acidic residues" evidence="4">
    <location>
        <begin position="60"/>
        <end position="74"/>
    </location>
</feature>
<dbReference type="InterPro" id="IPR023213">
    <property type="entry name" value="CAT-like_dom_sf"/>
</dbReference>
<accession>A0ABS7WF14</accession>
<feature type="region of interest" description="Disordered" evidence="4">
    <location>
        <begin position="50"/>
        <end position="74"/>
    </location>
</feature>
<dbReference type="RefSeq" id="WP_224310547.1">
    <property type="nucleotide sequence ID" value="NZ_JAHSST010000049.1"/>
</dbReference>
<proteinExistence type="predicted"/>
<evidence type="ECO:0000256" key="2">
    <source>
        <dbReference type="ARBA" id="ARBA00022450"/>
    </source>
</evidence>
<evidence type="ECO:0000313" key="6">
    <source>
        <dbReference type="EMBL" id="MBZ6156562.1"/>
    </source>
</evidence>
<evidence type="ECO:0000259" key="5">
    <source>
        <dbReference type="PROSITE" id="PS50075"/>
    </source>
</evidence>
<dbReference type="PROSITE" id="PS00455">
    <property type="entry name" value="AMP_BINDING"/>
    <property type="match status" value="1"/>
</dbReference>
<dbReference type="Pfam" id="PF00550">
    <property type="entry name" value="PP-binding"/>
    <property type="match status" value="2"/>
</dbReference>
<dbReference type="InterPro" id="IPR006162">
    <property type="entry name" value="Ppantetheine_attach_site"/>
</dbReference>
<dbReference type="Gene3D" id="1.10.1200.10">
    <property type="entry name" value="ACP-like"/>
    <property type="match status" value="2"/>
</dbReference>
<dbReference type="InterPro" id="IPR036736">
    <property type="entry name" value="ACP-like_sf"/>
</dbReference>
<dbReference type="Gene3D" id="3.30.559.30">
    <property type="entry name" value="Nonribosomal peptide synthetase, condensation domain"/>
    <property type="match status" value="2"/>
</dbReference>
<dbReference type="Gene3D" id="3.30.300.30">
    <property type="match status" value="2"/>
</dbReference>
<evidence type="ECO:0000313" key="7">
    <source>
        <dbReference type="Proteomes" id="UP000758701"/>
    </source>
</evidence>
<dbReference type="Pfam" id="PF13193">
    <property type="entry name" value="AMP-binding_C"/>
    <property type="match status" value="1"/>
</dbReference>
<dbReference type="PROSITE" id="PS50075">
    <property type="entry name" value="CARRIER"/>
    <property type="match status" value="2"/>
</dbReference>
<dbReference type="InterPro" id="IPR000873">
    <property type="entry name" value="AMP-dep_synth/lig_dom"/>
</dbReference>
<dbReference type="PROSITE" id="PS00012">
    <property type="entry name" value="PHOSPHOPANTETHEINE"/>
    <property type="match status" value="2"/>
</dbReference>
<feature type="non-terminal residue" evidence="6">
    <location>
        <position position="1"/>
    </location>
</feature>
<dbReference type="InterPro" id="IPR020845">
    <property type="entry name" value="AMP-binding_CS"/>
</dbReference>
<dbReference type="SUPFAM" id="SSF52777">
    <property type="entry name" value="CoA-dependent acyltransferases"/>
    <property type="match status" value="4"/>
</dbReference>
<dbReference type="InterPro" id="IPR010071">
    <property type="entry name" value="AA_adenyl_dom"/>
</dbReference>
<feature type="domain" description="Carrier" evidence="5">
    <location>
        <begin position="1137"/>
        <end position="1212"/>
    </location>
</feature>
<comment type="cofactor">
    <cofactor evidence="1">
        <name>pantetheine 4'-phosphate</name>
        <dbReference type="ChEBI" id="CHEBI:47942"/>
    </cofactor>
</comment>
<dbReference type="Gene3D" id="2.30.38.10">
    <property type="entry name" value="Luciferase, Domain 3"/>
    <property type="match status" value="1"/>
</dbReference>
<comment type="caution">
    <text evidence="6">The sequence shown here is derived from an EMBL/GenBank/DDBJ whole genome shotgun (WGS) entry which is preliminary data.</text>
</comment>
<dbReference type="PANTHER" id="PTHR45527:SF1">
    <property type="entry name" value="FATTY ACID SYNTHASE"/>
    <property type="match status" value="1"/>
</dbReference>
<organism evidence="6 7">
    <name type="scientific">Streptomyces olivaceus</name>
    <dbReference type="NCBI Taxonomy" id="47716"/>
    <lineage>
        <taxon>Bacteria</taxon>
        <taxon>Bacillati</taxon>
        <taxon>Actinomycetota</taxon>
        <taxon>Actinomycetes</taxon>
        <taxon>Kitasatosporales</taxon>
        <taxon>Streptomycetaceae</taxon>
        <taxon>Streptomyces</taxon>
    </lineage>
</organism>
<feature type="domain" description="Carrier" evidence="5">
    <location>
        <begin position="71"/>
        <end position="146"/>
    </location>
</feature>
<dbReference type="SUPFAM" id="SSF56801">
    <property type="entry name" value="Acetyl-CoA synthetase-like"/>
    <property type="match status" value="2"/>
</dbReference>
<protein>
    <submittedName>
        <fullName evidence="6">Amino acid adenylation domain-containing protein</fullName>
    </submittedName>
</protein>
<dbReference type="Gene3D" id="3.40.50.980">
    <property type="match status" value="2"/>
</dbReference>
<reference evidence="6 7" key="1">
    <citation type="submission" date="2021-06" db="EMBL/GenBank/DDBJ databases">
        <title>Ecological speciation of a Streptomyces species isolated from different habitats and geographic origins.</title>
        <authorList>
            <person name="Wang J."/>
        </authorList>
    </citation>
    <scope>NUCLEOTIDE SEQUENCE [LARGE SCALE GENOMIC DNA]</scope>
    <source>
        <strain evidence="6 7">FXJ8.012</strain>
    </source>
</reference>
<dbReference type="InterPro" id="IPR045851">
    <property type="entry name" value="AMP-bd_C_sf"/>
</dbReference>
<sequence>DQRLTAYTVNTVGTDTTTDDLAAHTAAHLPAYMIPSHFITLDQLPLTPNGKLDRNALPAPDHDQHTSEGRAPRTPHEQALCTLFADVLGTDTVTIDDDFFHLGGHSLLATKLVSRIRTDIGAELPIRQLFETPTVAGISAVLGKDTAPSRRTVTAVDPRPARIPLSYAQQRLWFLNRFEGPSATYNAPVALRLNGTLDQEALRQALADVVTRHESLRTVFAEDAEGAHQIVRGPADARPEFTIVETDGARLRDDLTWAAGHPFDLAAEIPFRASLFALSEEEHVLLLLTHHTVSDAWSRAPLARDLTAAYAARVRNATAPEWAPLPVQYADYSLWQRDILGTEDDPTSEITRQLDYWTHTLTGLPDQLELPYDRPRPAVATYRGDRIPFEIPAELYARVSEVARRVQASPFMVLQAALAALLTRLGAGTDIPLGTPIAGRTDEALDDLVGVFLNTLVLRTDTSGNPTFAELVDRVRERNLGAYAHQDLPFERLVEAVNPERSLARHPLFQVLLTLNNTDYQGALDSLGDLPGLRAEREPIESSVAKFDLAFGYTERRDPHGRVTSLHGVLEFSTDLFDRGTAGALVDRLLRFLDHAVTTPDVKVGDIEILAGAERGHLLELWNDTAREVPERSVVELFEKRVASNPLAEAVVAGEEALSYEELDARAERLARVLVERGAGAERFVAVALPRSVDLVVALLAVWKTGAAYLPLDTEYPAERLAYMLDDANPVLLLTTSDLTPVLPEEPAVPRLLLDTPETTEALSRPAGDRSLTRPALANPAYVIYTSGSTGRPKGVVVPQGALVNFLTAMRDRFELGAGDRLVAVTTVGFDIAGLELFVPLLSGASITLAERDVVRDPAALCRLVRSAGASVMQATPSLWRAMLAEDASALAGVRVLVGGEALPADLAEALVQRAMSVINLYGPTETTIWSTEWPVTAEGARRPRIGRPIANTRVYVLDGTLRPVPAGVPGELYIAGDGVVRGYHGRPGLTSERFVADPHGPSGTRMYRTGDLVRWTVDGELEYLSRVDDQVKLRGFRIELGEIEAVLAGHERVAQAAVLVREDRPGDRRLVAYLVPAAEAVETAEVRAHLAAHLPDYMVPSAFVTLDSFPLTPNGKLDRRALPAPDYDQGTSEGRAPRTPHEDILCTLFAEVLGAGSVTIDDDFFALGGHSLLATKLVSRIRTVLDTEIAVRRLFEAPTVAELAAVLDNATGTRKLLRATVSRPDRVPLSYAQRRLWFLHRFEGPSATYNLPVALQMTGTLDQEALRLALADVVARHESLRTVFAEDAEGPYQIVRDTAEVSLTVTATDEEHLPEDVDRASRAPFELSEEPPLRAFLFELGEDEYVLLAVVHHIAGDAWSMGPLAQDLTSAYAARVRGAAPEWAPLPVQYADYSLWQRDVLGSEDDPDSEAGRQLDYWKNSLSDLPAELSLPFDRPRPATASYVGDRVSFELPEDVYGGLVGVARAGRSSLFMVLQTALATLLSRLGAGTDIPLGTPIAGRTDDALDKLVGFFVNTLVLRTDVSGDPTFAELLERVRTADLAAYAHQDLPFERLVEAVNPERSLSRHPLFQTMLTLNNTDQGAASAVASLPGLEVSSRPVGIGAAKFDLSFRLAERRPTSESESATLGGALDYSTDLFDRETAQSITERFVRVLTALAQDPDLRVSEMEVLEEAEREQILSGWQGASRPVRGASLPQLIAEQAERTPDAV</sequence>
<evidence type="ECO:0000256" key="4">
    <source>
        <dbReference type="SAM" id="MobiDB-lite"/>
    </source>
</evidence>
<dbReference type="InterPro" id="IPR025110">
    <property type="entry name" value="AMP-bd_C"/>
</dbReference>
<feature type="non-terminal residue" evidence="6">
    <location>
        <position position="1711"/>
    </location>
</feature>
<dbReference type="SMART" id="SM00823">
    <property type="entry name" value="PKS_PP"/>
    <property type="match status" value="2"/>
</dbReference>
<name>A0ABS7WF14_STROV</name>
<dbReference type="PANTHER" id="PTHR45527">
    <property type="entry name" value="NONRIBOSOMAL PEPTIDE SYNTHETASE"/>
    <property type="match status" value="1"/>
</dbReference>
<gene>
    <name evidence="6" type="ORF">KVH32_36400</name>
</gene>
<dbReference type="InterPro" id="IPR001242">
    <property type="entry name" value="Condensation_dom"/>
</dbReference>
<dbReference type="NCBIfam" id="TIGR01733">
    <property type="entry name" value="AA-adenyl-dom"/>
    <property type="match status" value="1"/>
</dbReference>
<evidence type="ECO:0000256" key="1">
    <source>
        <dbReference type="ARBA" id="ARBA00001957"/>
    </source>
</evidence>
<dbReference type="CDD" id="cd12116">
    <property type="entry name" value="A_NRPS_Ta1_like"/>
    <property type="match status" value="1"/>
</dbReference>